<dbReference type="EMBL" id="BSXS01009667">
    <property type="protein sequence ID" value="GME96192.1"/>
    <property type="molecule type" value="Genomic_DNA"/>
</dbReference>
<comment type="caution">
    <text evidence="1">The sequence shown here is derived from an EMBL/GenBank/DDBJ whole genome shotgun (WGS) entry which is preliminary data.</text>
</comment>
<accession>A0ACB5TWG5</accession>
<name>A0ACB5TWG5_AMBMO</name>
<organism evidence="1 2">
    <name type="scientific">Ambrosiozyma monospora</name>
    <name type="common">Yeast</name>
    <name type="synonym">Endomycopsis monosporus</name>
    <dbReference type="NCBI Taxonomy" id="43982"/>
    <lineage>
        <taxon>Eukaryota</taxon>
        <taxon>Fungi</taxon>
        <taxon>Dikarya</taxon>
        <taxon>Ascomycota</taxon>
        <taxon>Saccharomycotina</taxon>
        <taxon>Pichiomycetes</taxon>
        <taxon>Pichiales</taxon>
        <taxon>Pichiaceae</taxon>
        <taxon>Ambrosiozyma</taxon>
    </lineage>
</organism>
<gene>
    <name evidence="1" type="ORF">Amon02_000991900</name>
</gene>
<evidence type="ECO:0000313" key="1">
    <source>
        <dbReference type="EMBL" id="GME96192.1"/>
    </source>
</evidence>
<protein>
    <submittedName>
        <fullName evidence="1">Unnamed protein product</fullName>
    </submittedName>
</protein>
<keyword evidence="2" id="KW-1185">Reference proteome</keyword>
<proteinExistence type="predicted"/>
<dbReference type="Proteomes" id="UP001165064">
    <property type="component" value="Unassembled WGS sequence"/>
</dbReference>
<evidence type="ECO:0000313" key="2">
    <source>
        <dbReference type="Proteomes" id="UP001165064"/>
    </source>
</evidence>
<sequence length="340" mass="38222">MVMGKSREAPLQPPPSYVEEVYGDYDEDTCGGIGTSVNSLPLGKKRDIFKNRNLDTSGYSNDVKVGDGEVVYYENEEEAKLGEMGGDRAADVEKKTVEITGDHSVPSIKVDPTDSTTTSNYQDPVPAAETYSYDFNSVSPTDHYNDEPSSYADYDTPIENSSNEPVEKPTTESPDHQTPDYDCVYMSNKSNNNSGTTITKSKKKKMRKSKRERDAEKKLRQQANEAAGTASESFVDGNETFDDQSANVSVVSEATSDISKYELYGVPASLYYEDRDSWKLAVKKAKIKIKQERKLQKKKEREAAKAKEREQKVLERKAKKELKLKLHAEKQAKKKEERRS</sequence>
<reference evidence="1" key="1">
    <citation type="submission" date="2023-04" db="EMBL/GenBank/DDBJ databases">
        <title>Ambrosiozyma monospora NBRC 10751.</title>
        <authorList>
            <person name="Ichikawa N."/>
            <person name="Sato H."/>
            <person name="Tonouchi N."/>
        </authorList>
    </citation>
    <scope>NUCLEOTIDE SEQUENCE</scope>
    <source>
        <strain evidence="1">NBRC 10751</strain>
    </source>
</reference>